<feature type="compositionally biased region" description="Basic and acidic residues" evidence="5">
    <location>
        <begin position="407"/>
        <end position="444"/>
    </location>
</feature>
<feature type="compositionally biased region" description="Basic and acidic residues" evidence="5">
    <location>
        <begin position="366"/>
        <end position="390"/>
    </location>
</feature>
<sequence>MRCCQTVVLLLFGCITCLQFAPAITDGRVFVLELSNSTGQGGHRDAERACASQYARLASAEDLKQAVVDCFFSTCTHGWLYGGTVGKTVCKMEGSTLKAVDVRTDNVTEDITKAFCIKDKGKPCGDPPSFPHAHLQGHTGFELGDELLYSCMPGYVMPEENNAFSLLCDSCGEWYGLVQLCVKDDGESHVDYEDKFMDSYKQPKGPEEAQSQVYQEVQDAMFQNEKTFLEHSEITFDVDEAESQHEQAALDEPAMPTDLSKKLLEAPLGGEHAEEGDDGDIMVNQNWSQEMTEVVRTEEIPTTHSPVSLLSQKHMFWFPSEAFHDGHPVSMNSATQSSTGVQSNESKEQESREQDQQQSVDPVETFDSHLDNRNDSQSHEHDSLDSHQEKDDHVTIFIPTQHNVDISSHDGYDDSHHHDDHYDMGEHDEDRIPSRYDSSEHQDPEQTYDESFEDHRDGQTDVSKEHTSHDNYDDTEEPYNPDDNDSYEDNSRQHVIFTIDSGKQNVSRKATGAKATTDDTWLDGYPIMQKEVGQDDATTGKEQDLQMTENPNEIDAFLNTGIPNTETSLNELEKDGATAAARPEPSDSHSNSDPSDYDTQQAAPTNTWFGDLTEHPYLDQGPVPPLNDVDILAGPGSIKEHTIDNHPGQTGEKGEVEGEKGEAVCADDNCPPRPPSLSRRGPTVAAIIIAVCVVAAVVIMGVWCYRRQLQKSSVYEMNGKGQSQKRHGQQIEMQQKV</sequence>
<dbReference type="Proteomes" id="UP001497482">
    <property type="component" value="Chromosome 16"/>
</dbReference>
<dbReference type="PANTHER" id="PTHR32493:SF0">
    <property type="entry name" value="SUSHI DOMAIN-CONTAINING PROTEIN 5"/>
    <property type="match status" value="1"/>
</dbReference>
<evidence type="ECO:0000256" key="1">
    <source>
        <dbReference type="ARBA" id="ARBA00022659"/>
    </source>
</evidence>
<dbReference type="InterPro" id="IPR016186">
    <property type="entry name" value="C-type_lectin-like/link_sf"/>
</dbReference>
<dbReference type="Pfam" id="PF00084">
    <property type="entry name" value="Sushi"/>
    <property type="match status" value="1"/>
</dbReference>
<feature type="compositionally biased region" description="Acidic residues" evidence="5">
    <location>
        <begin position="473"/>
        <end position="488"/>
    </location>
</feature>
<keyword evidence="6" id="KW-0812">Transmembrane</keyword>
<dbReference type="PANTHER" id="PTHR32493">
    <property type="entry name" value="SUSHI DOMAIN-CONTAINING PROTEIN 5"/>
    <property type="match status" value="1"/>
</dbReference>
<dbReference type="SUPFAM" id="SSF56436">
    <property type="entry name" value="C-type lectin-like"/>
    <property type="match status" value="1"/>
</dbReference>
<dbReference type="EMBL" id="OZ035838">
    <property type="protein sequence ID" value="CAL1584610.1"/>
    <property type="molecule type" value="Genomic_DNA"/>
</dbReference>
<feature type="compositionally biased region" description="Polar residues" evidence="5">
    <location>
        <begin position="330"/>
        <end position="344"/>
    </location>
</feature>
<feature type="compositionally biased region" description="Basic and acidic residues" evidence="5">
    <location>
        <begin position="345"/>
        <end position="355"/>
    </location>
</feature>
<organism evidence="10 11">
    <name type="scientific">Knipowitschia caucasica</name>
    <name type="common">Caucasian dwarf goby</name>
    <name type="synonym">Pomatoschistus caucasicus</name>
    <dbReference type="NCBI Taxonomy" id="637954"/>
    <lineage>
        <taxon>Eukaryota</taxon>
        <taxon>Metazoa</taxon>
        <taxon>Chordata</taxon>
        <taxon>Craniata</taxon>
        <taxon>Vertebrata</taxon>
        <taxon>Euteleostomi</taxon>
        <taxon>Actinopterygii</taxon>
        <taxon>Neopterygii</taxon>
        <taxon>Teleostei</taxon>
        <taxon>Neoteleostei</taxon>
        <taxon>Acanthomorphata</taxon>
        <taxon>Gobiaria</taxon>
        <taxon>Gobiiformes</taxon>
        <taxon>Gobioidei</taxon>
        <taxon>Gobiidae</taxon>
        <taxon>Gobiinae</taxon>
        <taxon>Knipowitschia</taxon>
    </lineage>
</organism>
<dbReference type="SUPFAM" id="SSF57535">
    <property type="entry name" value="Complement control module/SCR domain"/>
    <property type="match status" value="1"/>
</dbReference>
<dbReference type="InterPro" id="IPR000436">
    <property type="entry name" value="Sushi_SCR_CCP_dom"/>
</dbReference>
<dbReference type="CDD" id="cd00033">
    <property type="entry name" value="CCP"/>
    <property type="match status" value="1"/>
</dbReference>
<feature type="region of interest" description="Disordered" evidence="5">
    <location>
        <begin position="573"/>
        <end position="655"/>
    </location>
</feature>
<dbReference type="InterPro" id="IPR000538">
    <property type="entry name" value="Link_dom"/>
</dbReference>
<evidence type="ECO:0008006" key="12">
    <source>
        <dbReference type="Google" id="ProtNLM"/>
    </source>
</evidence>
<dbReference type="AlphaFoldDB" id="A0AAV2K9I9"/>
<evidence type="ECO:0000256" key="6">
    <source>
        <dbReference type="SAM" id="Phobius"/>
    </source>
</evidence>
<evidence type="ECO:0000259" key="8">
    <source>
        <dbReference type="PROSITE" id="PS50923"/>
    </source>
</evidence>
<feature type="region of interest" description="Disordered" evidence="5">
    <location>
        <begin position="404"/>
        <end position="489"/>
    </location>
</feature>
<dbReference type="PROSITE" id="PS50923">
    <property type="entry name" value="SUSHI"/>
    <property type="match status" value="1"/>
</dbReference>
<evidence type="ECO:0000259" key="9">
    <source>
        <dbReference type="PROSITE" id="PS50963"/>
    </source>
</evidence>
<evidence type="ECO:0000256" key="3">
    <source>
        <dbReference type="ARBA" id="ARBA00023157"/>
    </source>
</evidence>
<evidence type="ECO:0000313" key="11">
    <source>
        <dbReference type="Proteomes" id="UP001497482"/>
    </source>
</evidence>
<keyword evidence="2 7" id="KW-0732">Signal</keyword>
<dbReference type="InterPro" id="IPR016187">
    <property type="entry name" value="CTDL_fold"/>
</dbReference>
<keyword evidence="3" id="KW-1015">Disulfide bond</keyword>
<accession>A0AAV2K9I9</accession>
<evidence type="ECO:0000256" key="5">
    <source>
        <dbReference type="SAM" id="MobiDB-lite"/>
    </source>
</evidence>
<dbReference type="GO" id="GO:0007155">
    <property type="term" value="P:cell adhesion"/>
    <property type="evidence" value="ECO:0007669"/>
    <property type="project" value="InterPro"/>
</dbReference>
<dbReference type="GO" id="GO:0007219">
    <property type="term" value="P:Notch signaling pathway"/>
    <property type="evidence" value="ECO:0007669"/>
    <property type="project" value="TreeGrafter"/>
</dbReference>
<dbReference type="Pfam" id="PF00193">
    <property type="entry name" value="Xlink"/>
    <property type="match status" value="1"/>
</dbReference>
<feature type="domain" description="Sushi" evidence="8">
    <location>
        <begin position="122"/>
        <end position="183"/>
    </location>
</feature>
<keyword evidence="6" id="KW-1133">Transmembrane helix</keyword>
<keyword evidence="1 4" id="KW-0768">Sushi</keyword>
<evidence type="ECO:0000313" key="10">
    <source>
        <dbReference type="EMBL" id="CAL1584610.1"/>
    </source>
</evidence>
<evidence type="ECO:0000256" key="4">
    <source>
        <dbReference type="PROSITE-ProRule" id="PRU00302"/>
    </source>
</evidence>
<protein>
    <recommendedName>
        <fullName evidence="12">Sushi domain-containing protein 5</fullName>
    </recommendedName>
</protein>
<dbReference type="PROSITE" id="PS50963">
    <property type="entry name" value="LINK_2"/>
    <property type="match status" value="1"/>
</dbReference>
<keyword evidence="11" id="KW-1185">Reference proteome</keyword>
<keyword evidence="6" id="KW-0472">Membrane</keyword>
<evidence type="ECO:0000256" key="2">
    <source>
        <dbReference type="ARBA" id="ARBA00022729"/>
    </source>
</evidence>
<dbReference type="GO" id="GO:0005540">
    <property type="term" value="F:hyaluronic acid binding"/>
    <property type="evidence" value="ECO:0007669"/>
    <property type="project" value="InterPro"/>
</dbReference>
<proteinExistence type="predicted"/>
<dbReference type="Gene3D" id="3.10.100.10">
    <property type="entry name" value="Mannose-Binding Protein A, subunit A"/>
    <property type="match status" value="1"/>
</dbReference>
<feature type="transmembrane region" description="Helical" evidence="6">
    <location>
        <begin position="684"/>
        <end position="705"/>
    </location>
</feature>
<feature type="compositionally biased region" description="Basic and acidic residues" evidence="5">
    <location>
        <begin position="453"/>
        <end position="472"/>
    </location>
</feature>
<gene>
    <name evidence="10" type="ORF">KC01_LOCUS14922</name>
</gene>
<comment type="caution">
    <text evidence="4">Lacks conserved residue(s) required for the propagation of feature annotation.</text>
</comment>
<dbReference type="SMART" id="SM00032">
    <property type="entry name" value="CCP"/>
    <property type="match status" value="1"/>
</dbReference>
<reference evidence="10 11" key="1">
    <citation type="submission" date="2024-04" db="EMBL/GenBank/DDBJ databases">
        <authorList>
            <person name="Waldvogel A.-M."/>
            <person name="Schoenle A."/>
        </authorList>
    </citation>
    <scope>NUCLEOTIDE SEQUENCE [LARGE SCALE GENOMIC DNA]</scope>
</reference>
<feature type="signal peptide" evidence="7">
    <location>
        <begin position="1"/>
        <end position="23"/>
    </location>
</feature>
<dbReference type="InterPro" id="IPR035976">
    <property type="entry name" value="Sushi/SCR/CCP_sf"/>
</dbReference>
<evidence type="ECO:0000256" key="7">
    <source>
        <dbReference type="SAM" id="SignalP"/>
    </source>
</evidence>
<feature type="chain" id="PRO_5043640432" description="Sushi domain-containing protein 5" evidence="7">
    <location>
        <begin position="24"/>
        <end position="737"/>
    </location>
</feature>
<name>A0AAV2K9I9_KNICA</name>
<feature type="region of interest" description="Disordered" evidence="5">
    <location>
        <begin position="327"/>
        <end position="390"/>
    </location>
</feature>
<dbReference type="Gene3D" id="2.10.70.10">
    <property type="entry name" value="Complement Module, domain 1"/>
    <property type="match status" value="1"/>
</dbReference>
<dbReference type="FunFam" id="2.10.70.10:FF:000050">
    <property type="entry name" value="sushi domain-containing protein 5"/>
    <property type="match status" value="1"/>
</dbReference>
<feature type="compositionally biased region" description="Polar residues" evidence="5">
    <location>
        <begin position="597"/>
        <end position="608"/>
    </location>
</feature>
<dbReference type="SMART" id="SM00445">
    <property type="entry name" value="LINK"/>
    <property type="match status" value="1"/>
</dbReference>
<feature type="domain" description="Link" evidence="9">
    <location>
        <begin position="28"/>
        <end position="118"/>
    </location>
</feature>
<dbReference type="InterPro" id="IPR053298">
    <property type="entry name" value="Sushi_domain_protein"/>
</dbReference>